<keyword evidence="2" id="KW-1185">Reference proteome</keyword>
<accession>A0A564XV67</accession>
<name>A0A564XV67_HYMDI</name>
<dbReference type="AlphaFoldDB" id="A0A564XV67"/>
<organism evidence="1 2">
    <name type="scientific">Hymenolepis diminuta</name>
    <name type="common">Rat tapeworm</name>
    <dbReference type="NCBI Taxonomy" id="6216"/>
    <lineage>
        <taxon>Eukaryota</taxon>
        <taxon>Metazoa</taxon>
        <taxon>Spiralia</taxon>
        <taxon>Lophotrochozoa</taxon>
        <taxon>Platyhelminthes</taxon>
        <taxon>Cestoda</taxon>
        <taxon>Eucestoda</taxon>
        <taxon>Cyclophyllidea</taxon>
        <taxon>Hymenolepididae</taxon>
        <taxon>Hymenolepis</taxon>
    </lineage>
</organism>
<evidence type="ECO:0000313" key="1">
    <source>
        <dbReference type="EMBL" id="VUZ38649.1"/>
    </source>
</evidence>
<evidence type="ECO:0000313" key="2">
    <source>
        <dbReference type="Proteomes" id="UP000321570"/>
    </source>
</evidence>
<gene>
    <name evidence="1" type="ORF">WMSIL1_LOCUS111</name>
</gene>
<dbReference type="Proteomes" id="UP000321570">
    <property type="component" value="Unassembled WGS sequence"/>
</dbReference>
<sequence length="112" mass="13444">MWEHMQVDKVHVKSTGRTERLWQSIRDPKLTRKTIRNNLAQYTDCIPHTRSQRATGRQSDLLQLPMDKNSANCELLMEAIKKWQQNLPIYSKKYERLQDLQSEYDSNKYFTK</sequence>
<proteinExistence type="predicted"/>
<dbReference type="EMBL" id="CABIJS010000004">
    <property type="protein sequence ID" value="VUZ38649.1"/>
    <property type="molecule type" value="Genomic_DNA"/>
</dbReference>
<protein>
    <submittedName>
        <fullName evidence="1">Uncharacterized protein</fullName>
    </submittedName>
</protein>
<reference evidence="1 2" key="1">
    <citation type="submission" date="2019-07" db="EMBL/GenBank/DDBJ databases">
        <authorList>
            <person name="Jastrzebski P J."/>
            <person name="Paukszto L."/>
            <person name="Jastrzebski P J."/>
        </authorList>
    </citation>
    <scope>NUCLEOTIDE SEQUENCE [LARGE SCALE GENOMIC DNA]</scope>
    <source>
        <strain evidence="1 2">WMS-il1</strain>
    </source>
</reference>